<reference evidence="1" key="1">
    <citation type="journal article" date="2014" name="Front. Microbiol.">
        <title>High frequency of phylogenetically diverse reductive dehalogenase-homologous genes in deep subseafloor sedimentary metagenomes.</title>
        <authorList>
            <person name="Kawai M."/>
            <person name="Futagami T."/>
            <person name="Toyoda A."/>
            <person name="Takaki Y."/>
            <person name="Nishi S."/>
            <person name="Hori S."/>
            <person name="Arai W."/>
            <person name="Tsubouchi T."/>
            <person name="Morono Y."/>
            <person name="Uchiyama I."/>
            <person name="Ito T."/>
            <person name="Fujiyama A."/>
            <person name="Inagaki F."/>
            <person name="Takami H."/>
        </authorList>
    </citation>
    <scope>NUCLEOTIDE SEQUENCE</scope>
    <source>
        <strain evidence="1">Expedition CK06-06</strain>
    </source>
</reference>
<feature type="non-terminal residue" evidence="1">
    <location>
        <position position="1"/>
    </location>
</feature>
<accession>X0W1Z6</accession>
<proteinExistence type="predicted"/>
<dbReference type="AlphaFoldDB" id="X0W1Z6"/>
<name>X0W1Z6_9ZZZZ</name>
<sequence>QNIDNKFSQSLQIKTSLTTKANVVIENPINLKPYRTFREVDQPESNFILRYIDSKHPQNRSGGIEAALFEGDGGAWKLEAIQNIKNWLTEKTEIPVIG</sequence>
<evidence type="ECO:0000313" key="1">
    <source>
        <dbReference type="EMBL" id="GAG24824.1"/>
    </source>
</evidence>
<dbReference type="EMBL" id="BARS01038631">
    <property type="protein sequence ID" value="GAG24824.1"/>
    <property type="molecule type" value="Genomic_DNA"/>
</dbReference>
<protein>
    <submittedName>
        <fullName evidence="1">Uncharacterized protein</fullName>
    </submittedName>
</protein>
<gene>
    <name evidence="1" type="ORF">S01H1_59091</name>
</gene>
<comment type="caution">
    <text evidence="1">The sequence shown here is derived from an EMBL/GenBank/DDBJ whole genome shotgun (WGS) entry which is preliminary data.</text>
</comment>
<organism evidence="1">
    <name type="scientific">marine sediment metagenome</name>
    <dbReference type="NCBI Taxonomy" id="412755"/>
    <lineage>
        <taxon>unclassified sequences</taxon>
        <taxon>metagenomes</taxon>
        <taxon>ecological metagenomes</taxon>
    </lineage>
</organism>